<keyword evidence="11" id="KW-0408">Iron</keyword>
<dbReference type="InterPro" id="IPR014013">
    <property type="entry name" value="Helic_SF1/SF2_ATP-bd_DinG/Rad3"/>
</dbReference>
<dbReference type="InterPro" id="IPR027417">
    <property type="entry name" value="P-loop_NTPase"/>
</dbReference>
<feature type="region of interest" description="Disordered" evidence="17">
    <location>
        <begin position="845"/>
        <end position="872"/>
    </location>
</feature>
<keyword evidence="9" id="KW-0347">Helicase</keyword>
<dbReference type="AlphaFoldDB" id="A0AAW1LXW0"/>
<dbReference type="SMART" id="SM00491">
    <property type="entry name" value="HELICc2"/>
    <property type="match status" value="1"/>
</dbReference>
<feature type="compositionally biased region" description="Low complexity" evidence="17">
    <location>
        <begin position="856"/>
        <end position="866"/>
    </location>
</feature>
<comment type="cofactor">
    <cofactor evidence="1">
        <name>[4Fe-4S] cluster</name>
        <dbReference type="ChEBI" id="CHEBI:49883"/>
    </cofactor>
</comment>
<feature type="domain" description="Helicase ATP-binding" evidence="18">
    <location>
        <begin position="30"/>
        <end position="353"/>
    </location>
</feature>
<evidence type="ECO:0000256" key="11">
    <source>
        <dbReference type="ARBA" id="ARBA00023004"/>
    </source>
</evidence>
<dbReference type="GO" id="GO:0006289">
    <property type="term" value="P:nucleotide-excision repair"/>
    <property type="evidence" value="ECO:0007669"/>
    <property type="project" value="TreeGrafter"/>
</dbReference>
<comment type="caution">
    <text evidence="19">The sequence shown here is derived from an EMBL/GenBank/DDBJ whole genome shotgun (WGS) entry which is preliminary data.</text>
</comment>
<dbReference type="FunFam" id="3.40.50.300:FF:000731">
    <property type="entry name" value="Fanconi anemia group J protein homolog"/>
    <property type="match status" value="1"/>
</dbReference>
<comment type="subcellular location">
    <subcellularLocation>
        <location evidence="2">Nucleus</location>
    </subcellularLocation>
</comment>
<dbReference type="GO" id="GO:0016818">
    <property type="term" value="F:hydrolase activity, acting on acid anhydrides, in phosphorus-containing anhydrides"/>
    <property type="evidence" value="ECO:0007669"/>
    <property type="project" value="InterPro"/>
</dbReference>
<dbReference type="Pfam" id="PF13307">
    <property type="entry name" value="Helicase_C_2"/>
    <property type="match status" value="1"/>
</dbReference>
<dbReference type="GO" id="GO:0003677">
    <property type="term" value="F:DNA binding"/>
    <property type="evidence" value="ECO:0007669"/>
    <property type="project" value="InterPro"/>
</dbReference>
<dbReference type="PROSITE" id="PS51193">
    <property type="entry name" value="HELICASE_ATP_BIND_2"/>
    <property type="match status" value="1"/>
</dbReference>
<dbReference type="GO" id="GO:0046872">
    <property type="term" value="F:metal ion binding"/>
    <property type="evidence" value="ECO:0007669"/>
    <property type="project" value="UniProtKB-KW"/>
</dbReference>
<dbReference type="Proteomes" id="UP001443914">
    <property type="component" value="Unassembled WGS sequence"/>
</dbReference>
<keyword evidence="10" id="KW-0067">ATP-binding</keyword>
<dbReference type="SUPFAM" id="SSF52540">
    <property type="entry name" value="P-loop containing nucleoside triphosphate hydrolases"/>
    <property type="match status" value="1"/>
</dbReference>
<feature type="compositionally biased region" description="Basic and acidic residues" evidence="17">
    <location>
        <begin position="98"/>
        <end position="108"/>
    </location>
</feature>
<dbReference type="PANTHER" id="PTHR11472:SF47">
    <property type="entry name" value="FANCONI ANEMIA GROUP J PROTEIN"/>
    <property type="match status" value="1"/>
</dbReference>
<feature type="compositionally biased region" description="Pro residues" evidence="17">
    <location>
        <begin position="11"/>
        <end position="22"/>
    </location>
</feature>
<dbReference type="Pfam" id="PF06733">
    <property type="entry name" value="DEAD_2"/>
    <property type="match status" value="1"/>
</dbReference>
<reference evidence="19" key="1">
    <citation type="submission" date="2024-03" db="EMBL/GenBank/DDBJ databases">
        <title>WGS assembly of Saponaria officinalis var. Norfolk2.</title>
        <authorList>
            <person name="Jenkins J."/>
            <person name="Shu S."/>
            <person name="Grimwood J."/>
            <person name="Barry K."/>
            <person name="Goodstein D."/>
            <person name="Schmutz J."/>
            <person name="Leebens-Mack J."/>
            <person name="Osbourn A."/>
        </authorList>
    </citation>
    <scope>NUCLEOTIDE SEQUENCE [LARGE SCALE GENOMIC DNA]</scope>
    <source>
        <strain evidence="19">JIC</strain>
    </source>
</reference>
<evidence type="ECO:0000256" key="17">
    <source>
        <dbReference type="SAM" id="MobiDB-lite"/>
    </source>
</evidence>
<evidence type="ECO:0000256" key="12">
    <source>
        <dbReference type="ARBA" id="ARBA00023014"/>
    </source>
</evidence>
<feature type="compositionally biased region" description="Basic and acidic residues" evidence="17">
    <location>
        <begin position="1"/>
        <end position="10"/>
    </location>
</feature>
<keyword evidence="20" id="KW-1185">Reference proteome</keyword>
<evidence type="ECO:0000256" key="3">
    <source>
        <dbReference type="ARBA" id="ARBA00008792"/>
    </source>
</evidence>
<accession>A0AAW1LXW0</accession>
<dbReference type="InterPro" id="IPR010614">
    <property type="entry name" value="RAD3-like_helicase_DEAD"/>
</dbReference>
<evidence type="ECO:0000256" key="16">
    <source>
        <dbReference type="ARBA" id="ARBA00082714"/>
    </source>
</evidence>
<keyword evidence="7" id="KW-0227">DNA damage</keyword>
<dbReference type="CDD" id="cd18788">
    <property type="entry name" value="SF2_C_XPD"/>
    <property type="match status" value="1"/>
</dbReference>
<keyword evidence="12" id="KW-0411">Iron-sulfur</keyword>
<keyword evidence="14" id="KW-0413">Isomerase</keyword>
<keyword evidence="8" id="KW-0378">Hydrolase</keyword>
<evidence type="ECO:0000256" key="14">
    <source>
        <dbReference type="ARBA" id="ARBA00023235"/>
    </source>
</evidence>
<dbReference type="GO" id="GO:0051539">
    <property type="term" value="F:4 iron, 4 sulfur cluster binding"/>
    <property type="evidence" value="ECO:0007669"/>
    <property type="project" value="UniProtKB-KW"/>
</dbReference>
<dbReference type="Gene3D" id="3.40.50.300">
    <property type="entry name" value="P-loop containing nucleotide triphosphate hydrolases"/>
    <property type="match status" value="2"/>
</dbReference>
<feature type="region of interest" description="Disordered" evidence="17">
    <location>
        <begin position="95"/>
        <end position="141"/>
    </location>
</feature>
<keyword evidence="6" id="KW-0547">Nucleotide-binding</keyword>
<keyword evidence="5" id="KW-0479">Metal-binding</keyword>
<evidence type="ECO:0000256" key="15">
    <source>
        <dbReference type="ARBA" id="ARBA00023242"/>
    </source>
</evidence>
<evidence type="ECO:0000256" key="13">
    <source>
        <dbReference type="ARBA" id="ARBA00023204"/>
    </source>
</evidence>
<evidence type="ECO:0000256" key="8">
    <source>
        <dbReference type="ARBA" id="ARBA00022801"/>
    </source>
</evidence>
<protein>
    <recommendedName>
        <fullName evidence="16">DNA 5'-3' helicase FANCJ</fullName>
    </recommendedName>
</protein>
<evidence type="ECO:0000256" key="1">
    <source>
        <dbReference type="ARBA" id="ARBA00001966"/>
    </source>
</evidence>
<comment type="similarity">
    <text evidence="3">Belongs to the DEAD box helicase family. DEAH subfamily.</text>
</comment>
<dbReference type="SMART" id="SM00488">
    <property type="entry name" value="DEXDc2"/>
    <property type="match status" value="1"/>
</dbReference>
<evidence type="ECO:0000313" key="19">
    <source>
        <dbReference type="EMBL" id="KAK9740169.1"/>
    </source>
</evidence>
<dbReference type="EMBL" id="JBDFQZ010000003">
    <property type="protein sequence ID" value="KAK9740169.1"/>
    <property type="molecule type" value="Genomic_DNA"/>
</dbReference>
<gene>
    <name evidence="19" type="ORF">RND81_03G016600</name>
</gene>
<sequence length="1270" mass="141619">MTQLKRKTDLHPPPGNQNPNPNPKNVYHIGGIPVEFPYKPYGTQLAFMGRVISTLDRAQRVGHCHALLESPTGTGKSLSLLCSALAWQRHRRFNPLKPDPKASDDPLHHGGGFIADDSQLSETLTPDAPPPSTNDKAQQKKAVPTIFYASRTHSQISQVIREYRKTTYRVPMAVLASRKHYCTNARVRSTDKIDEECKLLLEDKEDGCPYFRNAHRVKSHPSVQKGGCNEAHDIEDLVKVGKTAKGCSYFAARSMADDAQIIFCPYSYIINPVIRRAMEVDIKGAVLILDEAHNIEDMSREAGSVDVDEEAFQKLQMELGQLCGADALTYQPLYEMVQDIISWMERRKGSLEKREFQHYFSCWTGDKALRELQEANITQQCFPILQECAIKAIKAASDSESGLPHLTGMSAVSLEGLFCSLGYFFQENGIHIHDYQLVVQRFFKKPTANTLGGWTLSFSLWCLNPAVIFKGISELSMSVILTSGTLSPMNSFSSELGIPLGTLLEAPHVIDVEAQVWASVISTGPQHYPLNASYKTADTFAFQDAVGKSLEELFPVIPGGSLVFFPSYKLMDKLCKRWRETGQWSRLSARKPLFVEPRGGSQEDLETELKGYYSSIRGETKPSLEKRRKAKKVDSDVCNAINSSDIHEGAAFLAVCRGKVSEGIDFSDENARAVIIVGIPFPNINDIQVAEKKRYNDKYKHAKNLLSGSDWYCHQAFRALNQAAGRCIRHSNDYGAVIFLDERFREDRNMIHISKWLRKSVRTYGNFETSVEELRSFFSKVKARVGKSCLPLESELDLENIPPDNSVKRYMKQEVQKLANSQVGEKRIILGNMSVATDRLSHSLSLQPNGRSGFRPESPSEFQEPSSVHDEDMDSLNEINTNYNCREDFRTCETPCTAYLDDGLELSVVKETPMAGNCAIASPEASLIDDNVHSTMIQNSTEFHQVNYSSSTRVFQSPSVITCSEITPERNVGEHTKGLAMEMESSANWSVNSHAKKRRAAVNPPGINLVQEMNFDMATTEDIYDYRSTGYSAENGSLVPRPKLSSSMHPSKCEPNILAPSVAKIGTTSLSDGLHLDQRLQISCSLCKNPLGRAENNSYVACSLTLLSKGFLTSLVKWNGQQFMQTAPNALQVLIVDNLSVDQRLCNTNHRQIVGQGIWCQEDGCVYNAIFCPFCSSTDHCLGVQIMATDASNFYLINKILFYYDRLLVKTSQGQAGKDSSIDNGSSPTQTIDINSIGKYAYQSPQNNSGGWRTTKTKAKLQKRNCVSQF</sequence>
<evidence type="ECO:0000256" key="10">
    <source>
        <dbReference type="ARBA" id="ARBA00022840"/>
    </source>
</evidence>
<dbReference type="PANTHER" id="PTHR11472">
    <property type="entry name" value="DNA REPAIR DEAD HELICASE RAD3/XP-D SUBFAMILY MEMBER"/>
    <property type="match status" value="1"/>
</dbReference>
<evidence type="ECO:0000256" key="6">
    <source>
        <dbReference type="ARBA" id="ARBA00022741"/>
    </source>
</evidence>
<evidence type="ECO:0000256" key="2">
    <source>
        <dbReference type="ARBA" id="ARBA00004123"/>
    </source>
</evidence>
<keyword evidence="4" id="KW-0004">4Fe-4S</keyword>
<feature type="region of interest" description="Disordered" evidence="17">
    <location>
        <begin position="1"/>
        <end position="25"/>
    </location>
</feature>
<dbReference type="InterPro" id="IPR006554">
    <property type="entry name" value="Helicase-like_DEXD_c2"/>
</dbReference>
<proteinExistence type="inferred from homology"/>
<name>A0AAW1LXW0_SAPOF</name>
<dbReference type="GO" id="GO:0005524">
    <property type="term" value="F:ATP binding"/>
    <property type="evidence" value="ECO:0007669"/>
    <property type="project" value="UniProtKB-KW"/>
</dbReference>
<evidence type="ECO:0000256" key="7">
    <source>
        <dbReference type="ARBA" id="ARBA00022763"/>
    </source>
</evidence>
<evidence type="ECO:0000256" key="5">
    <source>
        <dbReference type="ARBA" id="ARBA00022723"/>
    </source>
</evidence>
<evidence type="ECO:0000313" key="20">
    <source>
        <dbReference type="Proteomes" id="UP001443914"/>
    </source>
</evidence>
<dbReference type="GO" id="GO:0003678">
    <property type="term" value="F:DNA helicase activity"/>
    <property type="evidence" value="ECO:0007669"/>
    <property type="project" value="InterPro"/>
</dbReference>
<dbReference type="GO" id="GO:0005634">
    <property type="term" value="C:nucleus"/>
    <property type="evidence" value="ECO:0007669"/>
    <property type="project" value="UniProtKB-SubCell"/>
</dbReference>
<dbReference type="InterPro" id="IPR045028">
    <property type="entry name" value="DinG/Rad3-like"/>
</dbReference>
<keyword evidence="15" id="KW-0539">Nucleus</keyword>
<evidence type="ECO:0000256" key="9">
    <source>
        <dbReference type="ARBA" id="ARBA00022806"/>
    </source>
</evidence>
<dbReference type="GO" id="GO:1990918">
    <property type="term" value="P:double-strand break repair involved in meiotic recombination"/>
    <property type="evidence" value="ECO:0007669"/>
    <property type="project" value="TreeGrafter"/>
</dbReference>
<keyword evidence="13" id="KW-0234">DNA repair</keyword>
<evidence type="ECO:0000256" key="4">
    <source>
        <dbReference type="ARBA" id="ARBA00022485"/>
    </source>
</evidence>
<dbReference type="InterPro" id="IPR006555">
    <property type="entry name" value="ATP-dep_Helicase_C"/>
</dbReference>
<evidence type="ECO:0000259" key="18">
    <source>
        <dbReference type="PROSITE" id="PS51193"/>
    </source>
</evidence>
<organism evidence="19 20">
    <name type="scientific">Saponaria officinalis</name>
    <name type="common">Common soapwort</name>
    <name type="synonym">Lychnis saponaria</name>
    <dbReference type="NCBI Taxonomy" id="3572"/>
    <lineage>
        <taxon>Eukaryota</taxon>
        <taxon>Viridiplantae</taxon>
        <taxon>Streptophyta</taxon>
        <taxon>Embryophyta</taxon>
        <taxon>Tracheophyta</taxon>
        <taxon>Spermatophyta</taxon>
        <taxon>Magnoliopsida</taxon>
        <taxon>eudicotyledons</taxon>
        <taxon>Gunneridae</taxon>
        <taxon>Pentapetalae</taxon>
        <taxon>Caryophyllales</taxon>
        <taxon>Caryophyllaceae</taxon>
        <taxon>Caryophylleae</taxon>
        <taxon>Saponaria</taxon>
    </lineage>
</organism>